<comment type="caution">
    <text evidence="1">The sequence shown here is derived from an EMBL/GenBank/DDBJ whole genome shotgun (WGS) entry which is preliminary data.</text>
</comment>
<sequence>MTRQRCLGLSNLGQPDYASMEEALRTVAEQQGTLQEIMKMAEESYTALSQEILQIKQMMECMLARSKHTGAQILAEALSNEQQA</sequence>
<dbReference type="Proteomes" id="UP001491310">
    <property type="component" value="Unassembled WGS sequence"/>
</dbReference>
<protein>
    <submittedName>
        <fullName evidence="1">Uncharacterized protein</fullName>
    </submittedName>
</protein>
<dbReference type="EMBL" id="JALJOT010000007">
    <property type="protein sequence ID" value="KAK9908739.1"/>
    <property type="molecule type" value="Genomic_DNA"/>
</dbReference>
<evidence type="ECO:0000313" key="1">
    <source>
        <dbReference type="EMBL" id="KAK9908739.1"/>
    </source>
</evidence>
<organism evidence="1 2">
    <name type="scientific">Coccomyxa subellipsoidea</name>
    <dbReference type="NCBI Taxonomy" id="248742"/>
    <lineage>
        <taxon>Eukaryota</taxon>
        <taxon>Viridiplantae</taxon>
        <taxon>Chlorophyta</taxon>
        <taxon>core chlorophytes</taxon>
        <taxon>Trebouxiophyceae</taxon>
        <taxon>Trebouxiophyceae incertae sedis</taxon>
        <taxon>Coccomyxaceae</taxon>
        <taxon>Coccomyxa</taxon>
    </lineage>
</organism>
<name>A0ABR2YNX1_9CHLO</name>
<accession>A0ABR2YNX1</accession>
<proteinExistence type="predicted"/>
<reference evidence="1 2" key="1">
    <citation type="journal article" date="2024" name="Nat. Commun.">
        <title>Phylogenomics reveals the evolutionary origins of lichenization in chlorophyte algae.</title>
        <authorList>
            <person name="Puginier C."/>
            <person name="Libourel C."/>
            <person name="Otte J."/>
            <person name="Skaloud P."/>
            <person name="Haon M."/>
            <person name="Grisel S."/>
            <person name="Petersen M."/>
            <person name="Berrin J.G."/>
            <person name="Delaux P.M."/>
            <person name="Dal Grande F."/>
            <person name="Keller J."/>
        </authorList>
    </citation>
    <scope>NUCLEOTIDE SEQUENCE [LARGE SCALE GENOMIC DNA]</scope>
    <source>
        <strain evidence="1 2">SAG 216-7</strain>
    </source>
</reference>
<keyword evidence="2" id="KW-1185">Reference proteome</keyword>
<evidence type="ECO:0000313" key="2">
    <source>
        <dbReference type="Proteomes" id="UP001491310"/>
    </source>
</evidence>
<gene>
    <name evidence="1" type="ORF">WJX75_002138</name>
</gene>